<proteinExistence type="predicted"/>
<protein>
    <submittedName>
        <fullName evidence="2">Uncharacterized protein</fullName>
    </submittedName>
</protein>
<feature type="compositionally biased region" description="Basic and acidic residues" evidence="1">
    <location>
        <begin position="101"/>
        <end position="112"/>
    </location>
</feature>
<name>A0A7S3TP03_EMIHU</name>
<dbReference type="EMBL" id="HBIR01053665">
    <property type="protein sequence ID" value="CAE0590053.1"/>
    <property type="molecule type" value="Transcribed_RNA"/>
</dbReference>
<feature type="region of interest" description="Disordered" evidence="1">
    <location>
        <begin position="81"/>
        <end position="112"/>
    </location>
</feature>
<dbReference type="AlphaFoldDB" id="A0A7S3TP03"/>
<evidence type="ECO:0000313" key="2">
    <source>
        <dbReference type="EMBL" id="CAE0590053.1"/>
    </source>
</evidence>
<gene>
    <name evidence="2" type="ORF">EHUX00137_LOCUS41839</name>
</gene>
<sequence length="112" mass="12105">MRDWSTRCCAGDPYDTVYPKPCIAESESASLTLVVTDFGTGSIDTFMANLTRARQALADAQTSPDTCTHLDACASYSLPLRRDHRGHTGSRSRGGVPRNTSGREGHVRCSTP</sequence>
<evidence type="ECO:0000256" key="1">
    <source>
        <dbReference type="SAM" id="MobiDB-lite"/>
    </source>
</evidence>
<organism evidence="2">
    <name type="scientific">Emiliania huxleyi</name>
    <name type="common">Coccolithophore</name>
    <name type="synonym">Pontosphaera huxleyi</name>
    <dbReference type="NCBI Taxonomy" id="2903"/>
    <lineage>
        <taxon>Eukaryota</taxon>
        <taxon>Haptista</taxon>
        <taxon>Haptophyta</taxon>
        <taxon>Prymnesiophyceae</taxon>
        <taxon>Isochrysidales</taxon>
        <taxon>Noelaerhabdaceae</taxon>
        <taxon>Emiliania</taxon>
    </lineage>
</organism>
<reference evidence="2" key="1">
    <citation type="submission" date="2021-01" db="EMBL/GenBank/DDBJ databases">
        <authorList>
            <person name="Corre E."/>
            <person name="Pelletier E."/>
            <person name="Niang G."/>
            <person name="Scheremetjew M."/>
            <person name="Finn R."/>
            <person name="Kale V."/>
            <person name="Holt S."/>
            <person name="Cochrane G."/>
            <person name="Meng A."/>
            <person name="Brown T."/>
            <person name="Cohen L."/>
        </authorList>
    </citation>
    <scope>NUCLEOTIDE SEQUENCE</scope>
    <source>
        <strain evidence="2">379</strain>
    </source>
</reference>
<accession>A0A7S3TP03</accession>